<organism evidence="1 2">
    <name type="scientific">Pseudomonas fitomaticsae</name>
    <dbReference type="NCBI Taxonomy" id="2837969"/>
    <lineage>
        <taxon>Bacteria</taxon>
        <taxon>Pseudomonadati</taxon>
        <taxon>Pseudomonadota</taxon>
        <taxon>Gammaproteobacteria</taxon>
        <taxon>Pseudomonadales</taxon>
        <taxon>Pseudomonadaceae</taxon>
        <taxon>Pseudomonas</taxon>
    </lineage>
</organism>
<evidence type="ECO:0000313" key="1">
    <source>
        <dbReference type="EMBL" id="UFP99850.1"/>
    </source>
</evidence>
<protein>
    <submittedName>
        <fullName evidence="1">Uncharacterized protein</fullName>
    </submittedName>
</protein>
<proteinExistence type="predicted"/>
<dbReference type="Proteomes" id="UP001162907">
    <property type="component" value="Chromosome"/>
</dbReference>
<name>A0ABY3Q1C6_9PSED</name>
<dbReference type="EMBL" id="CP075567">
    <property type="protein sequence ID" value="UFP99850.1"/>
    <property type="molecule type" value="Genomic_DNA"/>
</dbReference>
<sequence>MPTTITPITQQGSIPASGTVTLPLPTSSVPNANIAPYPYLETGTANGIDFLRITIVLHPNTRKGDTIQTYFKTNTTPSSSFPFAGDIVDEPFESREISGRNGKLVQEFTLENIKNLGMKSGKYRLSYVQTSSSGKIVVASLNNDCLINVV</sequence>
<gene>
    <name evidence="1" type="ORF">KJY40_28225</name>
</gene>
<dbReference type="RefSeq" id="WP_230733959.1">
    <property type="nucleotide sequence ID" value="NZ_CP075567.1"/>
</dbReference>
<accession>A0ABY3Q1C6</accession>
<reference evidence="1 2" key="1">
    <citation type="journal article" date="2022" name="Int. J. Syst. Evol. Microbiol.">
        <title>Pseudomonas fitomaticsae sp. nov., isolated at Marimurtra Botanical Garden in Blanes, Catalonia, Spain.</title>
        <authorList>
            <person name="Atanasov K.E."/>
            <person name="Galbis D.M."/>
            <person name="Cornado D."/>
            <person name="Serpico A."/>
            <person name="Sanchez G."/>
            <person name="Bosch M."/>
            <person name="Ferrer A."/>
            <person name="Altabella T."/>
        </authorList>
    </citation>
    <scope>NUCLEOTIDE SEQUENCE [LARGE SCALE GENOMIC DNA]</scope>
    <source>
        <strain evidence="1 2">FIT81</strain>
    </source>
</reference>
<keyword evidence="2" id="KW-1185">Reference proteome</keyword>
<evidence type="ECO:0000313" key="2">
    <source>
        <dbReference type="Proteomes" id="UP001162907"/>
    </source>
</evidence>